<reference evidence="1" key="1">
    <citation type="journal article" date="2021" name="Proc. Natl. Acad. Sci. U.S.A.">
        <title>A Catalog of Tens of Thousands of Viruses from Human Metagenomes Reveals Hidden Associations with Chronic Diseases.</title>
        <authorList>
            <person name="Tisza M.J."/>
            <person name="Buck C.B."/>
        </authorList>
    </citation>
    <scope>NUCLEOTIDE SEQUENCE</scope>
    <source>
        <strain evidence="1">CtiOl67</strain>
    </source>
</reference>
<dbReference type="EMBL" id="BK015666">
    <property type="protein sequence ID" value="DAE19038.1"/>
    <property type="molecule type" value="Genomic_DNA"/>
</dbReference>
<accession>A0A8S5QIA7</accession>
<protein>
    <submittedName>
        <fullName evidence="1">Uncharacterized protein</fullName>
    </submittedName>
</protein>
<name>A0A8S5QIA7_9CAUD</name>
<sequence>MLGRYLRTIKNLWEIDLLPFYNCYTGDTIDTVYINENKIYEKKIT</sequence>
<evidence type="ECO:0000313" key="1">
    <source>
        <dbReference type="EMBL" id="DAE19038.1"/>
    </source>
</evidence>
<proteinExistence type="predicted"/>
<organism evidence="1">
    <name type="scientific">Siphoviridae sp. ctiOl67</name>
    <dbReference type="NCBI Taxonomy" id="2825622"/>
    <lineage>
        <taxon>Viruses</taxon>
        <taxon>Duplodnaviria</taxon>
        <taxon>Heunggongvirae</taxon>
        <taxon>Uroviricota</taxon>
        <taxon>Caudoviricetes</taxon>
    </lineage>
</organism>